<dbReference type="EMBL" id="HBUE01170037">
    <property type="protein sequence ID" value="CAG6514597.1"/>
    <property type="molecule type" value="Transcribed_RNA"/>
</dbReference>
<evidence type="ECO:0000256" key="1">
    <source>
        <dbReference type="SAM" id="MobiDB-lite"/>
    </source>
</evidence>
<feature type="region of interest" description="Disordered" evidence="1">
    <location>
        <begin position="78"/>
        <end position="114"/>
    </location>
</feature>
<proteinExistence type="predicted"/>
<dbReference type="AlphaFoldDB" id="A0A8D8JBC4"/>
<sequence>MERALYLMSSRFSVFGCAHHQIGGSLHRGEWKIPPHQAVRVDDPRWSVRSAGSFGGPKGPSVSVATYVRSPVRSESRRDEFDLHRRSGREANARARIAGGSGAAAVPAHRGSAGVGCGDRFRQRRCAGDLGEAGGERVGHQVEAGL</sequence>
<evidence type="ECO:0000313" key="2">
    <source>
        <dbReference type="EMBL" id="CAG6566086.1"/>
    </source>
</evidence>
<feature type="compositionally biased region" description="Basic and acidic residues" evidence="1">
    <location>
        <begin position="78"/>
        <end position="93"/>
    </location>
</feature>
<name>A0A8D8JBC4_CULPI</name>
<protein>
    <submittedName>
        <fullName evidence="2">(northern house mosquito) hypothetical protein</fullName>
    </submittedName>
</protein>
<accession>A0A8D8JBC4</accession>
<reference evidence="2" key="1">
    <citation type="submission" date="2021-05" db="EMBL/GenBank/DDBJ databases">
        <authorList>
            <person name="Alioto T."/>
            <person name="Alioto T."/>
            <person name="Gomez Garrido J."/>
        </authorList>
    </citation>
    <scope>NUCLEOTIDE SEQUENCE</scope>
</reference>
<organism evidence="2">
    <name type="scientific">Culex pipiens</name>
    <name type="common">House mosquito</name>
    <dbReference type="NCBI Taxonomy" id="7175"/>
    <lineage>
        <taxon>Eukaryota</taxon>
        <taxon>Metazoa</taxon>
        <taxon>Ecdysozoa</taxon>
        <taxon>Arthropoda</taxon>
        <taxon>Hexapoda</taxon>
        <taxon>Insecta</taxon>
        <taxon>Pterygota</taxon>
        <taxon>Neoptera</taxon>
        <taxon>Endopterygota</taxon>
        <taxon>Diptera</taxon>
        <taxon>Nematocera</taxon>
        <taxon>Culicoidea</taxon>
        <taxon>Culicidae</taxon>
        <taxon>Culicinae</taxon>
        <taxon>Culicini</taxon>
        <taxon>Culex</taxon>
        <taxon>Culex</taxon>
    </lineage>
</organism>
<dbReference type="EMBL" id="HBUE01275433">
    <property type="protein sequence ID" value="CAG6566086.1"/>
    <property type="molecule type" value="Transcribed_RNA"/>
</dbReference>